<evidence type="ECO:0000256" key="1">
    <source>
        <dbReference type="ARBA" id="ARBA00023015"/>
    </source>
</evidence>
<gene>
    <name evidence="5" type="ORF">RM779_27050</name>
</gene>
<dbReference type="CDD" id="cd01392">
    <property type="entry name" value="HTH_LacI"/>
    <property type="match status" value="1"/>
</dbReference>
<keyword evidence="2 5" id="KW-0238">DNA-binding</keyword>
<dbReference type="SUPFAM" id="SSF53822">
    <property type="entry name" value="Periplasmic binding protein-like I"/>
    <property type="match status" value="1"/>
</dbReference>
<dbReference type="Pfam" id="PF13377">
    <property type="entry name" value="Peripla_BP_3"/>
    <property type="match status" value="1"/>
</dbReference>
<evidence type="ECO:0000313" key="6">
    <source>
        <dbReference type="Proteomes" id="UP001183615"/>
    </source>
</evidence>
<sequence length="334" mass="34950">MVTMSEVAKAAGVSAMTVSNVINGHPYVSDETRLKVTEAIGRLGYRVNVAARNLRAGSTGVIGLAVPDIDQPYCAELAGLVIAEAGRRGYQVAVEQTGASREGEINALAQSRLRMYDGLIISTVRLGDADAPTFPTDFPVVALGERIHGGAVDHVSMANFEGAGDVTRHLVERGCRRIAVFGGRTHGEEGAATLRTAGHLAALREAGVEPRDELLVPCVFATEAGAAAVRQLTGAGVAFDAAMCLTDSLAVGVLRGLADRGLTVPGDVLVTGFDDIGLAAYTVPSLTTVAPGHTEMVAAAFDMLLARLLAPRREGRAREFTGPHRLVVRESTTR</sequence>
<organism evidence="5 6">
    <name type="scientific">Streptomyces johnsoniae</name>
    <dbReference type="NCBI Taxonomy" id="3075532"/>
    <lineage>
        <taxon>Bacteria</taxon>
        <taxon>Bacillati</taxon>
        <taxon>Actinomycetota</taxon>
        <taxon>Actinomycetes</taxon>
        <taxon>Kitasatosporales</taxon>
        <taxon>Streptomycetaceae</taxon>
        <taxon>Streptomyces</taxon>
    </lineage>
</organism>
<dbReference type="PROSITE" id="PS00356">
    <property type="entry name" value="HTH_LACI_1"/>
    <property type="match status" value="1"/>
</dbReference>
<dbReference type="RefSeq" id="WP_311620382.1">
    <property type="nucleotide sequence ID" value="NZ_JAVREV010000018.1"/>
</dbReference>
<dbReference type="Gene3D" id="1.10.260.40">
    <property type="entry name" value="lambda repressor-like DNA-binding domains"/>
    <property type="match status" value="1"/>
</dbReference>
<keyword evidence="3" id="KW-0804">Transcription</keyword>
<dbReference type="GO" id="GO:0003677">
    <property type="term" value="F:DNA binding"/>
    <property type="evidence" value="ECO:0007669"/>
    <property type="project" value="UniProtKB-KW"/>
</dbReference>
<dbReference type="PROSITE" id="PS50932">
    <property type="entry name" value="HTH_LACI_2"/>
    <property type="match status" value="1"/>
</dbReference>
<dbReference type="PANTHER" id="PTHR30146:SF109">
    <property type="entry name" value="HTH-TYPE TRANSCRIPTIONAL REGULATOR GALS"/>
    <property type="match status" value="1"/>
</dbReference>
<dbReference type="InterPro" id="IPR010982">
    <property type="entry name" value="Lambda_DNA-bd_dom_sf"/>
</dbReference>
<dbReference type="InterPro" id="IPR000843">
    <property type="entry name" value="HTH_LacI"/>
</dbReference>
<evidence type="ECO:0000259" key="4">
    <source>
        <dbReference type="PROSITE" id="PS50932"/>
    </source>
</evidence>
<feature type="domain" description="HTH lacI-type" evidence="4">
    <location>
        <begin position="2"/>
        <end position="56"/>
    </location>
</feature>
<evidence type="ECO:0000256" key="2">
    <source>
        <dbReference type="ARBA" id="ARBA00023125"/>
    </source>
</evidence>
<name>A0ABU2SBP0_9ACTN</name>
<dbReference type="PANTHER" id="PTHR30146">
    <property type="entry name" value="LACI-RELATED TRANSCRIPTIONAL REPRESSOR"/>
    <property type="match status" value="1"/>
</dbReference>
<reference evidence="6" key="1">
    <citation type="submission" date="2023-07" db="EMBL/GenBank/DDBJ databases">
        <title>30 novel species of actinomycetes from the DSMZ collection.</title>
        <authorList>
            <person name="Nouioui I."/>
        </authorList>
    </citation>
    <scope>NUCLEOTIDE SEQUENCE [LARGE SCALE GENOMIC DNA]</scope>
    <source>
        <strain evidence="6">DSM 41886</strain>
    </source>
</reference>
<accession>A0ABU2SBP0</accession>
<dbReference type="EMBL" id="JAVREV010000018">
    <property type="protein sequence ID" value="MDT0446223.1"/>
    <property type="molecule type" value="Genomic_DNA"/>
</dbReference>
<dbReference type="Pfam" id="PF00356">
    <property type="entry name" value="LacI"/>
    <property type="match status" value="1"/>
</dbReference>
<comment type="caution">
    <text evidence="5">The sequence shown here is derived from an EMBL/GenBank/DDBJ whole genome shotgun (WGS) entry which is preliminary data.</text>
</comment>
<keyword evidence="6" id="KW-1185">Reference proteome</keyword>
<evidence type="ECO:0000256" key="3">
    <source>
        <dbReference type="ARBA" id="ARBA00023163"/>
    </source>
</evidence>
<keyword evidence="1" id="KW-0805">Transcription regulation</keyword>
<proteinExistence type="predicted"/>
<protein>
    <submittedName>
        <fullName evidence="5">LacI family DNA-binding transcriptional regulator</fullName>
    </submittedName>
</protein>
<dbReference type="Gene3D" id="3.40.50.2300">
    <property type="match status" value="2"/>
</dbReference>
<dbReference type="CDD" id="cd06267">
    <property type="entry name" value="PBP1_LacI_sugar_binding-like"/>
    <property type="match status" value="1"/>
</dbReference>
<dbReference type="Proteomes" id="UP001183615">
    <property type="component" value="Unassembled WGS sequence"/>
</dbReference>
<evidence type="ECO:0000313" key="5">
    <source>
        <dbReference type="EMBL" id="MDT0446223.1"/>
    </source>
</evidence>
<dbReference type="InterPro" id="IPR046335">
    <property type="entry name" value="LacI/GalR-like_sensor"/>
</dbReference>
<dbReference type="SUPFAM" id="SSF47413">
    <property type="entry name" value="lambda repressor-like DNA-binding domains"/>
    <property type="match status" value="1"/>
</dbReference>
<dbReference type="InterPro" id="IPR028082">
    <property type="entry name" value="Peripla_BP_I"/>
</dbReference>
<dbReference type="SMART" id="SM00354">
    <property type="entry name" value="HTH_LACI"/>
    <property type="match status" value="1"/>
</dbReference>